<dbReference type="SUPFAM" id="SSF52151">
    <property type="entry name" value="FabD/lysophospholipase-like"/>
    <property type="match status" value="1"/>
</dbReference>
<dbReference type="InterPro" id="IPR057326">
    <property type="entry name" value="KR_dom"/>
</dbReference>
<evidence type="ECO:0000256" key="4">
    <source>
        <dbReference type="ARBA" id="ARBA00022679"/>
    </source>
</evidence>
<dbReference type="CDD" id="cd00833">
    <property type="entry name" value="PKS"/>
    <property type="match status" value="1"/>
</dbReference>
<dbReference type="Pfam" id="PF02801">
    <property type="entry name" value="Ketoacyl-synt_C"/>
    <property type="match status" value="1"/>
</dbReference>
<feature type="active site" description="Proton donor; for dehydratase activity" evidence="6">
    <location>
        <position position="1090"/>
    </location>
</feature>
<name>A0A8C5I1T5_GOUWI</name>
<dbReference type="SUPFAM" id="SSF47336">
    <property type="entry name" value="ACP-like"/>
    <property type="match status" value="1"/>
</dbReference>
<dbReference type="InterPro" id="IPR020841">
    <property type="entry name" value="PKS_Beta-ketoAc_synthase_dom"/>
</dbReference>
<dbReference type="InterPro" id="IPR049552">
    <property type="entry name" value="PKS_DH_N"/>
</dbReference>
<evidence type="ECO:0000259" key="7">
    <source>
        <dbReference type="PROSITE" id="PS50075"/>
    </source>
</evidence>
<dbReference type="Gene3D" id="3.40.366.10">
    <property type="entry name" value="Malonyl-Coenzyme A Acyl Carrier Protein, domain 2"/>
    <property type="match status" value="1"/>
</dbReference>
<evidence type="ECO:0000313" key="10">
    <source>
        <dbReference type="Ensembl" id="ENSGWIP00000052412.1"/>
    </source>
</evidence>
<keyword evidence="4" id="KW-0808">Transferase</keyword>
<dbReference type="UniPathway" id="UPA00094"/>
<gene>
    <name evidence="10" type="primary">pks1</name>
</gene>
<dbReference type="Pfam" id="PF21089">
    <property type="entry name" value="PKS_DH_N"/>
    <property type="match status" value="1"/>
</dbReference>
<organism evidence="10 11">
    <name type="scientific">Gouania willdenowi</name>
    <name type="common">Blunt-snouted clingfish</name>
    <name type="synonym">Lepadogaster willdenowi</name>
    <dbReference type="NCBI Taxonomy" id="441366"/>
    <lineage>
        <taxon>Eukaryota</taxon>
        <taxon>Metazoa</taxon>
        <taxon>Chordata</taxon>
        <taxon>Craniata</taxon>
        <taxon>Vertebrata</taxon>
        <taxon>Euteleostomi</taxon>
        <taxon>Actinopterygii</taxon>
        <taxon>Neopterygii</taxon>
        <taxon>Teleostei</taxon>
        <taxon>Neoteleostei</taxon>
        <taxon>Acanthomorphata</taxon>
        <taxon>Ovalentaria</taxon>
        <taxon>Blenniimorphae</taxon>
        <taxon>Blenniiformes</taxon>
        <taxon>Gobiesocoidei</taxon>
        <taxon>Gobiesocidae</taxon>
        <taxon>Gobiesocinae</taxon>
        <taxon>Gouania</taxon>
    </lineage>
</organism>
<dbReference type="SUPFAM" id="SSF51735">
    <property type="entry name" value="NAD(P)-binding Rossmann-fold domains"/>
    <property type="match status" value="1"/>
</dbReference>
<comment type="pathway">
    <text evidence="1">Lipid metabolism; fatty acid biosynthesis.</text>
</comment>
<dbReference type="GO" id="GO:0044550">
    <property type="term" value="P:secondary metabolite biosynthetic process"/>
    <property type="evidence" value="ECO:0007669"/>
    <property type="project" value="UniProtKB-ARBA"/>
</dbReference>
<sequence length="2085" mass="231703">MEDLDDEIAIVGIGCNFPGGDNLDDFWKVLLEGKNCVVDIPPERFDTTYWYDANESKSGKTQTSKAALIEGFNEFDYKYFGITELEADYMDPQQKLLLQCTYRALEDAGIAMESISGSRTGVYIGLMNRDFEMLRNNSADTISHYNCTGTAMSVAANRISFTFNLTGPSFAIDSACSSSLVALHVACRDCEMALCGGVNCIIEPRVFIALSKAKMISPEGTSKPFSSRADGYGRGEGCGVVLLKPLNKAIKDSNKIWGIISKTAVNQDARSVKPITKPSLIQQEELLRSIYSESDRANVQYIEAHGTGTPVGDPIEARSLSNVITGARPPGTKTLLIGSLKGNIGHTESAAGVAGLIKVLLMMKHEILAPTVYFSEDTAGVDFKALNLNILTKAKRWETNGLDGRVAGINNFGFGGTNAHAIVKEFKYAKDSAKIQTFCPNLFAISAASEKSLILSITDTHHRLTSSQTVDLQALVYTAACGRSHNKHKYRKALLTSSVSDLERQLSSTLKTNMRSTWSDVQVVFVFCGNGVAFRGMCKQLMEEFPLFREKAKEAETLFQKHTNINICGWLMGEHESYDLSKPDVVQPLLFVIQISIATLLKHWGIIPDAVLGHSVGEVAAAHCSGLLSLEDAVKVLHYRSNLQSKITGGKMLVVGNVAVEKILENIQAFSGRICMAALNSPQSCTLTGVAEDIDTLHQKLRNIFKDVNVFLYVLDVPTAYHSHMMDPILDDIERCIDVLQTNKMESKLFSTVTGNECSEGDFSTGRYWAKNIRQPVLFEQTLHAAFKEKQVTKKVAFVEIGPRGALQKNIHETLGYNTTVLSTAHPQNDCDTILSTLAKLFEIGVNVDWQHLYKGCEMLPTTFPVYQFDNVRKVLDFDVMRKVEEHSLVLNSHPLISHVRTDKKEFTCNLSMDTAPYLWEHKHNSVAIMPGAFYVELALASVMANLKLKVLISQLSLSVTFQSVLTLNLLHQKLTVTLTRTEHVDSFRIQSSDAVHASGTFSVKYQGPALLEEQTIALNTVTQRCTVVLTREEIYSTLSQEGFEYGSLLKQLDKVHFGKEFMEALTTIQVPGELLKSLHDYFIHPVLLDYFLQMTAVVAMGLNKGKQGFPSGIGSVVISGPLHKEMVMYLRATEETAEFLDVCGCFCTTKGEVLVELKSVKISFLGNCSHLQSLFFHNEIIPIDNGNKLETSKIRAIVFEDKLGIAKRLRPYVSSESVIVERKDLWKADQIRNLVCTSLKRCEELENVLFIWGVEDITHLACEEMLDCLVTCCEMLRQIVLGIKEIERSITVRVITYRSTGLTIDHVSPGFVLSGMVRACAAELADHCFQQIDLASVRSEDIQTLACVISTCKQQEIGILKGQASAKRIARTPITDKALCNDDKWSLHQRNAVFQTTDPYTMANFSAILENENESPLHEKSVEIELTNICVHSADYFPVSTSHLMYGKTMYWSKQSSHYHSLLALDFSGVVTSVGKDVHNLKVGEHVASCCPVAAAGKIRIPEELCYRTNNFPFLKETPCLSYFILSWVILQGLPSEGKRQHSKLTIISSNLDSALIKVLALAASRSGWIVSARPHFMVESSQFDDSSVFIFLPYFDLPLQEMYDNCDLKKHMVFVYSNQMAPFSRNMCALKSDHVFVHKLDVDSVFQRSYLLAQNKKITNWLRFLDFNIASFPLRKEFYQSSSIKGSQSSSYLESYFTTKAVQQIVLDNRAFCGLEFQPHFQAGPRHLFKQGCVYIVTGGLTGLGFETVKFIAQNGGSCIATLSRGCPSKETQFQMNVLQKKFDVTIIHAQCDVSVSMHVVEAISKIKQRFPSCPIKGVFHSAAVLHDALIESLDESLFRKVLGPKVCGVLNLHHVTLNSKLDYFVCYSSISSFIGNASQCNYASANSFLDEFCNYRKNLGLAGQSVNWGPLNLGLLLNKGHFQKFLEAKGMMTLNVWEVHDALKMCLLMNTTQQVICKFNFRNLNIHILSQNASLRERLSTLVAVELEGQSECKDQIVPSTHENVKTMVANVIDVSADELDDDSTLSALGVDSMLAMTLQNTIFQDTGVNVPLVIILDPNTTLDKLVTVVSQSKLLHVNLKL</sequence>
<dbReference type="InterPro" id="IPR036736">
    <property type="entry name" value="ACP-like_sf"/>
</dbReference>
<dbReference type="InterPro" id="IPR042104">
    <property type="entry name" value="PKS_dehydratase_sf"/>
</dbReference>
<dbReference type="Pfam" id="PF14765">
    <property type="entry name" value="PS-DH"/>
    <property type="match status" value="1"/>
</dbReference>
<dbReference type="InterPro" id="IPR011032">
    <property type="entry name" value="GroES-like_sf"/>
</dbReference>
<dbReference type="InterPro" id="IPR049551">
    <property type="entry name" value="PKS_DH_C"/>
</dbReference>
<dbReference type="SUPFAM" id="SSF50129">
    <property type="entry name" value="GroES-like"/>
    <property type="match status" value="1"/>
</dbReference>
<dbReference type="PROSITE" id="PS52019">
    <property type="entry name" value="PKS_MFAS_DH"/>
    <property type="match status" value="1"/>
</dbReference>
<dbReference type="Pfam" id="PF16197">
    <property type="entry name" value="KAsynt_C_assoc"/>
    <property type="match status" value="1"/>
</dbReference>
<reference evidence="10" key="3">
    <citation type="submission" date="2025-09" db="UniProtKB">
        <authorList>
            <consortium name="Ensembl"/>
        </authorList>
    </citation>
    <scope>IDENTIFICATION</scope>
</reference>
<keyword evidence="11" id="KW-1185">Reference proteome</keyword>
<feature type="domain" description="PKS/mFAS DH" evidence="9">
    <location>
        <begin position="887"/>
        <end position="1172"/>
    </location>
</feature>
<evidence type="ECO:0000259" key="8">
    <source>
        <dbReference type="PROSITE" id="PS52004"/>
    </source>
</evidence>
<dbReference type="PANTHER" id="PTHR45681">
    <property type="entry name" value="POLYKETIDE SYNTHASE 44-RELATED"/>
    <property type="match status" value="1"/>
</dbReference>
<dbReference type="InterPro" id="IPR014030">
    <property type="entry name" value="Ketoacyl_synth_N"/>
</dbReference>
<dbReference type="SMART" id="SM00825">
    <property type="entry name" value="PKS_KS"/>
    <property type="match status" value="1"/>
</dbReference>
<evidence type="ECO:0000256" key="5">
    <source>
        <dbReference type="ARBA" id="ARBA00048404"/>
    </source>
</evidence>
<dbReference type="InterPro" id="IPR001227">
    <property type="entry name" value="Ac_transferase_dom_sf"/>
</dbReference>
<dbReference type="InterPro" id="IPR036291">
    <property type="entry name" value="NAD(P)-bd_dom_sf"/>
</dbReference>
<dbReference type="InterPro" id="IPR009081">
    <property type="entry name" value="PP-bd_ACP"/>
</dbReference>
<reference evidence="10" key="2">
    <citation type="submission" date="2025-08" db="UniProtKB">
        <authorList>
            <consortium name="Ensembl"/>
        </authorList>
    </citation>
    <scope>IDENTIFICATION</scope>
</reference>
<protein>
    <submittedName>
        <fullName evidence="10">Phthiocerol/phenolphthiocerol synthesis polyketide synthase type I PpsD-like</fullName>
    </submittedName>
</protein>
<feature type="active site" description="Proton acceptor; for dehydratase activity" evidence="6">
    <location>
        <position position="922"/>
    </location>
</feature>
<evidence type="ECO:0000256" key="3">
    <source>
        <dbReference type="ARBA" id="ARBA00022553"/>
    </source>
</evidence>
<dbReference type="SUPFAM" id="SSF53901">
    <property type="entry name" value="Thiolase-like"/>
    <property type="match status" value="1"/>
</dbReference>
<dbReference type="InterPro" id="IPR049900">
    <property type="entry name" value="PKS_mFAS_DH"/>
</dbReference>
<dbReference type="InterPro" id="IPR014043">
    <property type="entry name" value="Acyl_transferase_dom"/>
</dbReference>
<dbReference type="Gene3D" id="1.10.1200.10">
    <property type="entry name" value="ACP-like"/>
    <property type="match status" value="1"/>
</dbReference>
<keyword evidence="3" id="KW-0597">Phosphoprotein</keyword>
<evidence type="ECO:0000256" key="2">
    <source>
        <dbReference type="ARBA" id="ARBA00022450"/>
    </source>
</evidence>
<feature type="region of interest" description="C-terminal hotdog fold" evidence="6">
    <location>
        <begin position="1027"/>
        <end position="1172"/>
    </location>
</feature>
<dbReference type="Pfam" id="PF00109">
    <property type="entry name" value="ketoacyl-synt"/>
    <property type="match status" value="1"/>
</dbReference>
<feature type="domain" description="Carrier" evidence="7">
    <location>
        <begin position="2002"/>
        <end position="2077"/>
    </location>
</feature>
<evidence type="ECO:0000256" key="6">
    <source>
        <dbReference type="PROSITE-ProRule" id="PRU01363"/>
    </source>
</evidence>
<feature type="domain" description="Ketosynthase family 3 (KS3)" evidence="8">
    <location>
        <begin position="5"/>
        <end position="425"/>
    </location>
</feature>
<dbReference type="InterPro" id="IPR018201">
    <property type="entry name" value="Ketoacyl_synth_AS"/>
</dbReference>
<dbReference type="InterPro" id="IPR016039">
    <property type="entry name" value="Thiolase-like"/>
</dbReference>
<feature type="region of interest" description="N-terminal hotdog fold" evidence="6">
    <location>
        <begin position="887"/>
        <end position="1009"/>
    </location>
</feature>
<accession>A0A8C5I1T5</accession>
<dbReference type="Gene3D" id="3.40.50.720">
    <property type="entry name" value="NAD(P)-binding Rossmann-like Domain"/>
    <property type="match status" value="1"/>
</dbReference>
<dbReference type="CDD" id="cd05274">
    <property type="entry name" value="KR_FAS_SDR_x"/>
    <property type="match status" value="1"/>
</dbReference>
<dbReference type="SUPFAM" id="SSF55048">
    <property type="entry name" value="Probable ACP-binding domain of malonyl-CoA ACP transacylase"/>
    <property type="match status" value="1"/>
</dbReference>
<dbReference type="PANTHER" id="PTHR45681:SF8">
    <property type="entry name" value="CARRIER DOMAIN-CONTAINING PROTEIN"/>
    <property type="match status" value="1"/>
</dbReference>
<dbReference type="Gene3D" id="3.90.180.10">
    <property type="entry name" value="Medium-chain alcohol dehydrogenases, catalytic domain"/>
    <property type="match status" value="1"/>
</dbReference>
<dbReference type="GO" id="GO:0031177">
    <property type="term" value="F:phosphopantetheine binding"/>
    <property type="evidence" value="ECO:0007669"/>
    <property type="project" value="InterPro"/>
</dbReference>
<evidence type="ECO:0000259" key="9">
    <source>
        <dbReference type="PROSITE" id="PS52019"/>
    </source>
</evidence>
<evidence type="ECO:0000256" key="1">
    <source>
        <dbReference type="ARBA" id="ARBA00005194"/>
    </source>
</evidence>
<keyword evidence="2" id="KW-0596">Phosphopantetheine</keyword>
<dbReference type="SMART" id="SM00827">
    <property type="entry name" value="PKS_AT"/>
    <property type="match status" value="1"/>
</dbReference>
<dbReference type="Pfam" id="PF00698">
    <property type="entry name" value="Acyl_transf_1"/>
    <property type="match status" value="1"/>
</dbReference>
<dbReference type="GO" id="GO:0004315">
    <property type="term" value="F:3-oxoacyl-[acyl-carrier-protein] synthase activity"/>
    <property type="evidence" value="ECO:0007669"/>
    <property type="project" value="InterPro"/>
</dbReference>
<evidence type="ECO:0000313" key="11">
    <source>
        <dbReference type="Proteomes" id="UP000694680"/>
    </source>
</evidence>
<dbReference type="PROSITE" id="PS50075">
    <property type="entry name" value="CARRIER"/>
    <property type="match status" value="1"/>
</dbReference>
<dbReference type="SMART" id="SM00822">
    <property type="entry name" value="PKS_KR"/>
    <property type="match status" value="1"/>
</dbReference>
<dbReference type="Gene3D" id="3.10.129.110">
    <property type="entry name" value="Polyketide synthase dehydratase"/>
    <property type="match status" value="1"/>
</dbReference>
<dbReference type="PROSITE" id="PS52004">
    <property type="entry name" value="KS3_2"/>
    <property type="match status" value="1"/>
</dbReference>
<dbReference type="SMART" id="SM00823">
    <property type="entry name" value="PKS_PP"/>
    <property type="match status" value="1"/>
</dbReference>
<dbReference type="InterPro" id="IPR016035">
    <property type="entry name" value="Acyl_Trfase/lysoPLipase"/>
</dbReference>
<dbReference type="Gene3D" id="3.40.47.10">
    <property type="match status" value="1"/>
</dbReference>
<dbReference type="Proteomes" id="UP000694680">
    <property type="component" value="Chromosome 20"/>
</dbReference>
<dbReference type="InterPro" id="IPR016036">
    <property type="entry name" value="Malonyl_transacylase_ACP-bd"/>
</dbReference>
<proteinExistence type="predicted"/>
<comment type="catalytic activity">
    <reaction evidence="5">
        <text>holo-[ACP] + malonyl-CoA = malonyl-[ACP] + CoA</text>
        <dbReference type="Rhea" id="RHEA:41792"/>
        <dbReference type="Rhea" id="RHEA-COMP:9623"/>
        <dbReference type="Rhea" id="RHEA-COMP:9685"/>
        <dbReference type="ChEBI" id="CHEBI:57287"/>
        <dbReference type="ChEBI" id="CHEBI:57384"/>
        <dbReference type="ChEBI" id="CHEBI:64479"/>
        <dbReference type="ChEBI" id="CHEBI:78449"/>
        <dbReference type="EC" id="2.3.1.39"/>
    </reaction>
    <physiologicalReaction direction="left-to-right" evidence="5">
        <dbReference type="Rhea" id="RHEA:41793"/>
    </physiologicalReaction>
</comment>
<dbReference type="Pfam" id="PF00550">
    <property type="entry name" value="PP-binding"/>
    <property type="match status" value="1"/>
</dbReference>
<dbReference type="GO" id="GO:0004314">
    <property type="term" value="F:[acyl-carrier-protein] S-malonyltransferase activity"/>
    <property type="evidence" value="ECO:0007669"/>
    <property type="project" value="UniProtKB-EC"/>
</dbReference>
<dbReference type="Gene3D" id="3.30.70.250">
    <property type="entry name" value="Malonyl-CoA ACP transacylase, ACP-binding"/>
    <property type="match status" value="1"/>
</dbReference>
<dbReference type="GO" id="GO:0006633">
    <property type="term" value="P:fatty acid biosynthetic process"/>
    <property type="evidence" value="ECO:0007669"/>
    <property type="project" value="UniProtKB-UniPathway"/>
</dbReference>
<dbReference type="InterPro" id="IPR014031">
    <property type="entry name" value="Ketoacyl_synth_C"/>
</dbReference>
<dbReference type="Ensembl" id="ENSGWIT00000056566.1">
    <property type="protein sequence ID" value="ENSGWIP00000052412.1"/>
    <property type="gene ID" value="ENSGWIG00000025293.1"/>
</dbReference>
<dbReference type="Pfam" id="PF08659">
    <property type="entry name" value="KR"/>
    <property type="match status" value="1"/>
</dbReference>
<dbReference type="InterPro" id="IPR050444">
    <property type="entry name" value="Polyketide_Synthase"/>
</dbReference>
<dbReference type="Gene3D" id="3.30.70.3290">
    <property type="match status" value="1"/>
</dbReference>
<dbReference type="InterPro" id="IPR013968">
    <property type="entry name" value="PKS_KR"/>
</dbReference>
<dbReference type="InterPro" id="IPR020806">
    <property type="entry name" value="PKS_PP-bd"/>
</dbReference>
<dbReference type="InterPro" id="IPR032821">
    <property type="entry name" value="PKS_assoc"/>
</dbReference>
<reference evidence="10" key="1">
    <citation type="submission" date="2020-06" db="EMBL/GenBank/DDBJ databases">
        <authorList>
            <consortium name="Wellcome Sanger Institute Data Sharing"/>
        </authorList>
    </citation>
    <scope>NUCLEOTIDE SEQUENCE [LARGE SCALE GENOMIC DNA]</scope>
</reference>
<dbReference type="PROSITE" id="PS00606">
    <property type="entry name" value="KS3_1"/>
    <property type="match status" value="1"/>
</dbReference>